<dbReference type="PANTHER" id="PTHR15493:SF1">
    <property type="entry name" value="F-BOX ONLY PROTEIN 43"/>
    <property type="match status" value="1"/>
</dbReference>
<comment type="pathway">
    <text evidence="1">Protein modification; protein ubiquitination.</text>
</comment>
<evidence type="ECO:0000313" key="9">
    <source>
        <dbReference type="RefSeq" id="XP_015261337.1"/>
    </source>
</evidence>
<evidence type="ECO:0000256" key="5">
    <source>
        <dbReference type="ARBA" id="ARBA00022833"/>
    </source>
</evidence>
<keyword evidence="5" id="KW-0862">Zinc</keyword>
<keyword evidence="2" id="KW-0479">Metal-binding</keyword>
<dbReference type="Proteomes" id="UP000694871">
    <property type="component" value="Unplaced"/>
</dbReference>
<evidence type="ECO:0000256" key="2">
    <source>
        <dbReference type="ARBA" id="ARBA00022723"/>
    </source>
</evidence>
<dbReference type="CDD" id="cd20365">
    <property type="entry name" value="BRcat_RBR_FBXO43"/>
    <property type="match status" value="1"/>
</dbReference>
<evidence type="ECO:0000256" key="3">
    <source>
        <dbReference type="ARBA" id="ARBA00022771"/>
    </source>
</evidence>
<evidence type="ECO:0000313" key="8">
    <source>
        <dbReference type="Proteomes" id="UP000694871"/>
    </source>
</evidence>
<sequence length="695" mass="77411">MENVPLNVTSSTQKMSESHSVLSNILKRGRLISPGNSTRYCGFKESCSPSIFHDSGYNESLKDPSFNYTNAEHKGEQSERGLLEHSKYSDSSFCTSVLSPAEHENVIFLSERRDAGLRTDFFETPKVAKKDLSLRRRLLVSKAASVGAVGCSERQACLGSSQKKISVPHFLSFDERVSKCALDSPRLMSYKPLATSTLKIGDPSPSCQKLRHVFSQQKTSTIDESNSQGSVFSEPAGLSPIQPKSSTNSFVANTSNSFADSALTSFNHQSTYSELVRTPKCALSETSVDGFVTPINRLIEGFHFNTSEINTSSAKALSDLDLLTSDSSSCSSLGLDKSEDSLIDHEGSFQELLQKHNESPVVLNSRRKVRIRKLQRSRRLSTLSECGSQSEKEEDCAIAHANPKCKQETVDGTNEDSKLFFNEEDKHMVLNLGDLTRTPALQMIHEVFMQSSSTKRNDLSRNIDGTNMSVLKCIVARLIGKKMGLEKLDILTELRERDLKHVLGMILGIMTVEGLCSMWEVSKNWREIVVQDKHANQRRKLYIKQLRMEAKGRMPDVEDAATRLMMARFALRPVQAQAKPAVLQIESSWIELLTPMGCSPLYQTASKQEAYVKVAKSLLSDEGLKPCPRCQCPAKYQPLKKRGLCSREDCAFDFCILCLCAFHGSKDCYSSSAKWKNRKDALPGSAKSKRNLKRL</sequence>
<dbReference type="PANTHER" id="PTHR15493">
    <property type="entry name" value="F-BOX ONLY PROTEIN 5 AND 43"/>
    <property type="match status" value="1"/>
</dbReference>
<organism evidence="8 9">
    <name type="scientific">Gekko japonicus</name>
    <name type="common">Schlegel's Japanese gecko</name>
    <dbReference type="NCBI Taxonomy" id="146911"/>
    <lineage>
        <taxon>Eukaryota</taxon>
        <taxon>Metazoa</taxon>
        <taxon>Chordata</taxon>
        <taxon>Craniata</taxon>
        <taxon>Vertebrata</taxon>
        <taxon>Euteleostomi</taxon>
        <taxon>Lepidosauria</taxon>
        <taxon>Squamata</taxon>
        <taxon>Bifurcata</taxon>
        <taxon>Gekkota</taxon>
        <taxon>Gekkonidae</taxon>
        <taxon>Gekkoninae</taxon>
        <taxon>Gekko</taxon>
    </lineage>
</organism>
<dbReference type="GeneID" id="107105820"/>
<gene>
    <name evidence="9" type="primary">FBXO43</name>
</gene>
<evidence type="ECO:0000259" key="7">
    <source>
        <dbReference type="PROSITE" id="PS51872"/>
    </source>
</evidence>
<evidence type="ECO:0000256" key="4">
    <source>
        <dbReference type="ARBA" id="ARBA00022786"/>
    </source>
</evidence>
<dbReference type="InterPro" id="IPR047147">
    <property type="entry name" value="FBX5_43"/>
</dbReference>
<evidence type="ECO:0000256" key="1">
    <source>
        <dbReference type="ARBA" id="ARBA00004906"/>
    </source>
</evidence>
<evidence type="ECO:0000256" key="6">
    <source>
        <dbReference type="PROSITE-ProRule" id="PRU01220"/>
    </source>
</evidence>
<dbReference type="InterPro" id="IPR044064">
    <property type="entry name" value="ZF_ZBR"/>
</dbReference>
<reference evidence="9" key="1">
    <citation type="submission" date="2025-08" db="UniProtKB">
        <authorList>
            <consortium name="RefSeq"/>
        </authorList>
    </citation>
    <scope>IDENTIFICATION</scope>
</reference>
<keyword evidence="3 6" id="KW-0863">Zinc-finger</keyword>
<keyword evidence="4" id="KW-0833">Ubl conjugation pathway</keyword>
<dbReference type="PROSITE" id="PS51872">
    <property type="entry name" value="ZF_ZBR"/>
    <property type="match status" value="1"/>
</dbReference>
<feature type="domain" description="ZBR-type" evidence="7">
    <location>
        <begin position="623"/>
        <end position="671"/>
    </location>
</feature>
<name>A0ABM1JIQ0_GEKJA</name>
<accession>A0ABM1JIQ0</accession>
<proteinExistence type="predicted"/>
<protein>
    <submittedName>
        <fullName evidence="9">F-box only protein 43</fullName>
    </submittedName>
</protein>
<dbReference type="RefSeq" id="XP_015261337.1">
    <property type="nucleotide sequence ID" value="XM_015405851.1"/>
</dbReference>
<dbReference type="Gene3D" id="2.20.25.20">
    <property type="match status" value="1"/>
</dbReference>
<keyword evidence="8" id="KW-1185">Reference proteome</keyword>